<name>A0A239D6L2_9BACT</name>
<dbReference type="Pfam" id="PF05170">
    <property type="entry name" value="AsmA"/>
    <property type="match status" value="2"/>
</dbReference>
<evidence type="ECO:0000256" key="1">
    <source>
        <dbReference type="SAM" id="MobiDB-lite"/>
    </source>
</evidence>
<evidence type="ECO:0000313" key="3">
    <source>
        <dbReference type="EMBL" id="SNS27501.1"/>
    </source>
</evidence>
<dbReference type="GO" id="GO:0005886">
    <property type="term" value="C:plasma membrane"/>
    <property type="evidence" value="ECO:0007669"/>
    <property type="project" value="TreeGrafter"/>
</dbReference>
<evidence type="ECO:0000313" key="4">
    <source>
        <dbReference type="Proteomes" id="UP000198324"/>
    </source>
</evidence>
<feature type="region of interest" description="Disordered" evidence="1">
    <location>
        <begin position="937"/>
        <end position="960"/>
    </location>
</feature>
<dbReference type="InterPro" id="IPR007844">
    <property type="entry name" value="AsmA"/>
</dbReference>
<dbReference type="InterPro" id="IPR052894">
    <property type="entry name" value="AsmA-related"/>
</dbReference>
<dbReference type="Proteomes" id="UP000198324">
    <property type="component" value="Unassembled WGS sequence"/>
</dbReference>
<dbReference type="GO" id="GO:0090313">
    <property type="term" value="P:regulation of protein targeting to membrane"/>
    <property type="evidence" value="ECO:0007669"/>
    <property type="project" value="TreeGrafter"/>
</dbReference>
<dbReference type="RefSeq" id="WP_089275616.1">
    <property type="nucleotide sequence ID" value="NZ_FZOC01000011.1"/>
</dbReference>
<dbReference type="AlphaFoldDB" id="A0A239D6L2"/>
<keyword evidence="4" id="KW-1185">Reference proteome</keyword>
<organism evidence="3 4">
    <name type="scientific">Humidesulfovibrio mexicanus</name>
    <dbReference type="NCBI Taxonomy" id="147047"/>
    <lineage>
        <taxon>Bacteria</taxon>
        <taxon>Pseudomonadati</taxon>
        <taxon>Thermodesulfobacteriota</taxon>
        <taxon>Desulfovibrionia</taxon>
        <taxon>Desulfovibrionales</taxon>
        <taxon>Desulfovibrionaceae</taxon>
        <taxon>Humidesulfovibrio</taxon>
    </lineage>
</organism>
<proteinExistence type="predicted"/>
<accession>A0A239D6L2</accession>
<gene>
    <name evidence="3" type="ORF">SAMN04488503_0122</name>
</gene>
<reference evidence="3 4" key="1">
    <citation type="submission" date="2017-06" db="EMBL/GenBank/DDBJ databases">
        <authorList>
            <person name="Kim H.J."/>
            <person name="Triplett B.A."/>
        </authorList>
    </citation>
    <scope>NUCLEOTIDE SEQUENCE [LARGE SCALE GENOMIC DNA]</scope>
    <source>
        <strain evidence="3 4">DSM 13116</strain>
    </source>
</reference>
<evidence type="ECO:0000259" key="2">
    <source>
        <dbReference type="Pfam" id="PF05170"/>
    </source>
</evidence>
<sequence>MRKKLIIAAFILLGLLGIASGAAVWWTSNYLRTPEFRAVLGRLAHTATGREARLDGELTVSFFPWFGLKAHGLRLGNDPAFGEQPLLTAREVGARIQVLPLLRRHLVFDHIELIDAEVVLTMDEQGRGNWEGMAEHLREQENASHEAGPMFSRFAVRGLRMTDSSIRLDDHSHNHSYITTDVDLRTGRIESGEELPFTASCDFTWPRPGLVARVESSGKLHWSAADPGPLLTETTVRADVGGTFMPKTSPKASLACDLSVEEAGRHLKLSNVRLHLIGAKGTGEVTFLDVTEMFRLEAKLRLEPFSPRGVANAYWPGTIVHDHKGALHNAHGSLSITSDVHELVFETSGFVLDSSELSGRVRMGFDKGSELDFELAANRLDADALWSAFTSNATSPPLVVADLPLDYLRAVHGTGRINTGALTMAGVSGQAAQVEWQGGQGRHRFQLKPMRAQGGTFAADVTVQLGEAQRDPRPTAGPAGPVLGWSGSLTMDDVDARQVAWVNRAGGGLSGRMDLTFRGNAPGVATSPTTRLAHVVRRAVADVQASLGPCVLELAPVKGQPKAQPRRLRLSALKAQARLAPAPLAGADWALQLDGGVSATGVAPQLSLDARVAGLLRERQGKTMLSGATASGRLKGWFLPARENEAVFSGKGALDFSAATLSLQSAALSACGLNLSGAASVAGLGGDWSLSGHVRCQEGDPRRVLAALDIDAPRTADKRVLQHLSGEADLRLSGEGMALTNLSAQLDDLPLRGSYSVQNFSAPRQSVNLSGGVLDLDRYLPPVPPPRRGAAPDPPTLDPLPVDTLRGLNLEGAVVLRGFKVLGISTRDLRATARASGGTLTVKPLSGSFYGGSISGEFSAQVTGPKTMQTRLALAAKDFQAGAFMRDWAGKQLVSGRTDLFLDVTGAGPTDHDLLRTLEGLGSFKITDGSYVLSGSGQGEAQDVAKTPAGATPQSTSARRVGSPFSVASAKVKVAQGVFQSEDFRMEAPNMVVTGKGRFSPAADTIQLTLAASMPGIPEVPIRVFGRLRDPEMEIPPGLLITNTIKGILGLPLKPIKFFKDLLF</sequence>
<feature type="domain" description="AsmA" evidence="2">
    <location>
        <begin position="710"/>
        <end position="983"/>
    </location>
</feature>
<dbReference type="PANTHER" id="PTHR30441:SF4">
    <property type="entry name" value="PROTEIN ASMA"/>
    <property type="match status" value="1"/>
</dbReference>
<dbReference type="PANTHER" id="PTHR30441">
    <property type="entry name" value="DUF748 DOMAIN-CONTAINING PROTEIN"/>
    <property type="match status" value="1"/>
</dbReference>
<dbReference type="EMBL" id="FZOC01000011">
    <property type="protein sequence ID" value="SNS27501.1"/>
    <property type="molecule type" value="Genomic_DNA"/>
</dbReference>
<protein>
    <submittedName>
        <fullName evidence="3">AsmA family protein</fullName>
    </submittedName>
</protein>
<dbReference type="OrthoDB" id="5437768at2"/>
<feature type="domain" description="AsmA" evidence="2">
    <location>
        <begin position="1"/>
        <end position="196"/>
    </location>
</feature>